<evidence type="ECO:0000256" key="3">
    <source>
        <dbReference type="ARBA" id="ARBA00005815"/>
    </source>
</evidence>
<dbReference type="Pfam" id="PF02053">
    <property type="entry name" value="Gene66"/>
    <property type="match status" value="1"/>
</dbReference>
<gene>
    <name evidence="7" type="primary">MDV089</name>
</gene>
<keyword evidence="6" id="KW-0946">Virion</keyword>
<name>A0A2H4V7L5_9ALPH</name>
<evidence type="ECO:0000256" key="1">
    <source>
        <dbReference type="ARBA" id="ARBA00004428"/>
    </source>
</evidence>
<dbReference type="GO" id="GO:0008270">
    <property type="term" value="F:zinc ion binding"/>
    <property type="evidence" value="ECO:0007669"/>
    <property type="project" value="InterPro"/>
</dbReference>
<sequence>MAMWSLRRKSSRSVQLRVDSPKEQSYDILSAGGEHVALLPKSVRSLARTILTAATISQAAMKAGKPPSSRLWGEIFDRMTVTLNEYDISASPFHPTDPTRKIVGRALRCIERAPLTHEEMDTRFTIMMYWCCLGHAGYCTVSRLYEKNVRLMDIVGSATGCGISPLPEIESYWKPLCRAVATKGNAAIGDDAELAHYLTNLREPPTGDGESYL</sequence>
<accession>A0A2H4V7L5</accession>
<comment type="similarity">
    <text evidence="3">Belongs to the herpesviridae US10 family.</text>
</comment>
<reference evidence="7" key="1">
    <citation type="journal article" date="2017" name="Evol. Appl.">
        <title>A phylogenomic analysis of Marek's disease virus reveals independent paths to virulence in Eurasia and North America.</title>
        <authorList>
            <person name="Trimpert J."/>
            <person name="Groenke N."/>
            <person name="Jenckel M."/>
            <person name="He S."/>
            <person name="Kunec D."/>
            <person name="Szpara M.L."/>
            <person name="Spatz S.J."/>
            <person name="Osterrieder N."/>
            <person name="McMahon D.P."/>
        </authorList>
    </citation>
    <scope>NUCLEOTIDE SEQUENCE</scope>
    <source>
        <strain evidence="7">ATE2539</strain>
    </source>
</reference>
<dbReference type="InterPro" id="IPR000714">
    <property type="entry name" value="EHV_Unk"/>
</dbReference>
<keyword evidence="5" id="KW-0920">Virion tegument</keyword>
<proteinExistence type="inferred from homology"/>
<protein>
    <submittedName>
        <fullName evidence="7">Virion protein US10</fullName>
    </submittedName>
</protein>
<evidence type="ECO:0000256" key="5">
    <source>
        <dbReference type="ARBA" id="ARBA00022580"/>
    </source>
</evidence>
<evidence type="ECO:0000256" key="4">
    <source>
        <dbReference type="ARBA" id="ARBA00022562"/>
    </source>
</evidence>
<dbReference type="PRINTS" id="PR00957">
    <property type="entry name" value="GENE66"/>
</dbReference>
<evidence type="ECO:0000313" key="7">
    <source>
        <dbReference type="EMBL" id="AUB50982.1"/>
    </source>
</evidence>
<comment type="subcellular location">
    <subcellularLocation>
        <location evidence="1">Host nucleus matrix</location>
    </subcellularLocation>
    <subcellularLocation>
        <location evidence="2">Virion tegument</location>
    </subcellularLocation>
</comment>
<organism evidence="7">
    <name type="scientific">Gallid alphaherpesvirus 2</name>
    <dbReference type="NCBI Taxonomy" id="10390"/>
    <lineage>
        <taxon>Viruses</taxon>
        <taxon>Duplodnaviria</taxon>
        <taxon>Heunggongvirae</taxon>
        <taxon>Peploviricota</taxon>
        <taxon>Herviviricetes</taxon>
        <taxon>Herpesvirales</taxon>
        <taxon>Orthoherpesviridae</taxon>
        <taxon>Alphaherpesvirinae</taxon>
        <taxon>Mardivirus</taxon>
        <taxon>Mardivirus gallidalpha2</taxon>
    </lineage>
</organism>
<evidence type="ECO:0000256" key="2">
    <source>
        <dbReference type="ARBA" id="ARBA00004535"/>
    </source>
</evidence>
<dbReference type="GO" id="GO:0019033">
    <property type="term" value="C:viral tegument"/>
    <property type="evidence" value="ECO:0007669"/>
    <property type="project" value="UniProtKB-SubCell"/>
</dbReference>
<keyword evidence="4" id="KW-1048">Host nucleus</keyword>
<dbReference type="EMBL" id="MF431493">
    <property type="protein sequence ID" value="AUB50982.1"/>
    <property type="molecule type" value="Genomic_DNA"/>
</dbReference>
<evidence type="ECO:0000256" key="6">
    <source>
        <dbReference type="ARBA" id="ARBA00022844"/>
    </source>
</evidence>
<dbReference type="GO" id="GO:0044204">
    <property type="term" value="C:host cell nuclear matrix"/>
    <property type="evidence" value="ECO:0007669"/>
    <property type="project" value="UniProtKB-SubCell"/>
</dbReference>